<evidence type="ECO:0000313" key="1">
    <source>
        <dbReference type="EMBL" id="EMO06699.1"/>
    </source>
</evidence>
<dbReference type="EMBL" id="AHNZ02000196">
    <property type="protein sequence ID" value="EMO06699.1"/>
    <property type="molecule type" value="Genomic_DNA"/>
</dbReference>
<dbReference type="Proteomes" id="UP000012092">
    <property type="component" value="Unassembled WGS sequence"/>
</dbReference>
<name>M6RQ80_LEPIR</name>
<evidence type="ECO:0000313" key="2">
    <source>
        <dbReference type="Proteomes" id="UP000012092"/>
    </source>
</evidence>
<reference evidence="1 2" key="1">
    <citation type="submission" date="2013-01" db="EMBL/GenBank/DDBJ databases">
        <authorList>
            <person name="Harkins D.M."/>
            <person name="Durkin A.S."/>
            <person name="Brinkac L.M."/>
            <person name="Haft D.H."/>
            <person name="Selengut J.D."/>
            <person name="Sanka R."/>
            <person name="DePew J."/>
            <person name="Purushe J."/>
            <person name="Picardeau M."/>
            <person name="Werts C."/>
            <person name="Goarant C."/>
            <person name="Vinetz J.M."/>
            <person name="Sutton G.G."/>
            <person name="Nierman W.C."/>
            <person name="Fouts D.E."/>
        </authorList>
    </citation>
    <scope>NUCLEOTIDE SEQUENCE [LARGE SCALE GENOMIC DNA]</scope>
    <source>
        <strain evidence="1 2">Verdun HP</strain>
    </source>
</reference>
<organism evidence="1 2">
    <name type="scientific">Leptospira interrogans serovar Icterohaemorrhagiae str. Verdun HP</name>
    <dbReference type="NCBI Taxonomy" id="1049910"/>
    <lineage>
        <taxon>Bacteria</taxon>
        <taxon>Pseudomonadati</taxon>
        <taxon>Spirochaetota</taxon>
        <taxon>Spirochaetia</taxon>
        <taxon>Leptospirales</taxon>
        <taxon>Leptospiraceae</taxon>
        <taxon>Leptospira</taxon>
    </lineage>
</organism>
<sequence>MNASTREQLQKHSEIMKQYRKNDPFGDPNHGTPDWMDDVMELIYSKEEFLEIQKQILKSNNYFCLIDKNLFFYRFEF</sequence>
<gene>
    <name evidence="1" type="ORF">LEP1GSC116_1449</name>
</gene>
<comment type="caution">
    <text evidence="1">The sequence shown here is derived from an EMBL/GenBank/DDBJ whole genome shotgun (WGS) entry which is preliminary data.</text>
</comment>
<accession>M6RQ80</accession>
<protein>
    <submittedName>
        <fullName evidence="1">Uncharacterized protein</fullName>
    </submittedName>
</protein>
<dbReference type="AlphaFoldDB" id="M6RQ80"/>
<proteinExistence type="predicted"/>